<dbReference type="Pfam" id="PF12833">
    <property type="entry name" value="HTH_18"/>
    <property type="match status" value="1"/>
</dbReference>
<keyword evidence="3" id="KW-0804">Transcription</keyword>
<organism evidence="5 6">
    <name type="scientific">Paenibacillus contaminans</name>
    <dbReference type="NCBI Taxonomy" id="450362"/>
    <lineage>
        <taxon>Bacteria</taxon>
        <taxon>Bacillati</taxon>
        <taxon>Bacillota</taxon>
        <taxon>Bacilli</taxon>
        <taxon>Bacillales</taxon>
        <taxon>Paenibacillaceae</taxon>
        <taxon>Paenibacillus</taxon>
    </lineage>
</organism>
<dbReference type="PROSITE" id="PS00041">
    <property type="entry name" value="HTH_ARAC_FAMILY_1"/>
    <property type="match status" value="1"/>
</dbReference>
<evidence type="ECO:0000256" key="1">
    <source>
        <dbReference type="ARBA" id="ARBA00023015"/>
    </source>
</evidence>
<keyword evidence="2" id="KW-0238">DNA-binding</keyword>
<dbReference type="InterPro" id="IPR018062">
    <property type="entry name" value="HTH_AraC-typ_CS"/>
</dbReference>
<dbReference type="InterPro" id="IPR003313">
    <property type="entry name" value="AraC-bd"/>
</dbReference>
<evidence type="ECO:0000313" key="6">
    <source>
        <dbReference type="Proteomes" id="UP000250369"/>
    </source>
</evidence>
<accession>A0A329MKI1</accession>
<dbReference type="InterPro" id="IPR020449">
    <property type="entry name" value="Tscrpt_reg_AraC-type_HTH"/>
</dbReference>
<dbReference type="SUPFAM" id="SSF46689">
    <property type="entry name" value="Homeodomain-like"/>
    <property type="match status" value="2"/>
</dbReference>
<dbReference type="PANTHER" id="PTHR43280:SF28">
    <property type="entry name" value="HTH-TYPE TRANSCRIPTIONAL ACTIVATOR RHAS"/>
    <property type="match status" value="1"/>
</dbReference>
<dbReference type="SUPFAM" id="SSF51215">
    <property type="entry name" value="Regulatory protein AraC"/>
    <property type="match status" value="1"/>
</dbReference>
<dbReference type="GO" id="GO:0043565">
    <property type="term" value="F:sequence-specific DNA binding"/>
    <property type="evidence" value="ECO:0007669"/>
    <property type="project" value="InterPro"/>
</dbReference>
<dbReference type="PROSITE" id="PS01124">
    <property type="entry name" value="HTH_ARAC_FAMILY_2"/>
    <property type="match status" value="1"/>
</dbReference>
<evidence type="ECO:0000256" key="2">
    <source>
        <dbReference type="ARBA" id="ARBA00023125"/>
    </source>
</evidence>
<evidence type="ECO:0000313" key="5">
    <source>
        <dbReference type="EMBL" id="RAV20315.1"/>
    </source>
</evidence>
<evidence type="ECO:0000256" key="3">
    <source>
        <dbReference type="ARBA" id="ARBA00023163"/>
    </source>
</evidence>
<dbReference type="SMART" id="SM00342">
    <property type="entry name" value="HTH_ARAC"/>
    <property type="match status" value="1"/>
</dbReference>
<feature type="domain" description="HTH araC/xylS-type" evidence="4">
    <location>
        <begin position="191"/>
        <end position="289"/>
    </location>
</feature>
<evidence type="ECO:0000259" key="4">
    <source>
        <dbReference type="PROSITE" id="PS01124"/>
    </source>
</evidence>
<keyword evidence="6" id="KW-1185">Reference proteome</keyword>
<name>A0A329MKI1_9BACL</name>
<dbReference type="InterPro" id="IPR009057">
    <property type="entry name" value="Homeodomain-like_sf"/>
</dbReference>
<reference evidence="5 6" key="1">
    <citation type="journal article" date="2009" name="Int. J. Syst. Evol. Microbiol.">
        <title>Paenibacillus contaminans sp. nov., isolated from a contaminated laboratory plate.</title>
        <authorList>
            <person name="Chou J.H."/>
            <person name="Lee J.H."/>
            <person name="Lin M.C."/>
            <person name="Chang P.S."/>
            <person name="Arun A.B."/>
            <person name="Young C.C."/>
            <person name="Chen W.M."/>
        </authorList>
    </citation>
    <scope>NUCLEOTIDE SEQUENCE [LARGE SCALE GENOMIC DNA]</scope>
    <source>
        <strain evidence="5 6">CKOBP-6</strain>
    </source>
</reference>
<gene>
    <name evidence="5" type="ORF">DQG23_15175</name>
</gene>
<dbReference type="InterPro" id="IPR014710">
    <property type="entry name" value="RmlC-like_jellyroll"/>
</dbReference>
<dbReference type="AlphaFoldDB" id="A0A329MKI1"/>
<dbReference type="Pfam" id="PF02311">
    <property type="entry name" value="AraC_binding"/>
    <property type="match status" value="1"/>
</dbReference>
<protein>
    <submittedName>
        <fullName evidence="5">AraC family transcriptional regulator</fullName>
    </submittedName>
</protein>
<comment type="caution">
    <text evidence="5">The sequence shown here is derived from an EMBL/GenBank/DDBJ whole genome shotgun (WGS) entry which is preliminary data.</text>
</comment>
<dbReference type="Gene3D" id="1.10.10.60">
    <property type="entry name" value="Homeodomain-like"/>
    <property type="match status" value="2"/>
</dbReference>
<dbReference type="InterPro" id="IPR018060">
    <property type="entry name" value="HTH_AraC"/>
</dbReference>
<keyword evidence="1" id="KW-0805">Transcription regulation</keyword>
<dbReference type="Gene3D" id="2.60.120.10">
    <property type="entry name" value="Jelly Rolls"/>
    <property type="match status" value="1"/>
</dbReference>
<sequence length="290" mass="34345">MKRCRMNPRVYFNNTDIYFDSEVDIYVNRFHENFDSFMHTHDFLEINYIAEGSGFHYINEEVLPVVSGDIFIIPVGTAHVYRPASTHSSSSLIVYNCVFPADQLLTWCQAIPHPFDGNRMFAQSAQDYYRYHDSQHEAKTVFEQLHKEFLQHRLGYRTLLIMRVIELLILLYRFENDSYAQELPPAAHRLDAVFTYVKKNYHLPLTLEQMAAMVYLSPSHFHRLFKKTTSQTFIEYVQNLRMEESCKLLRTTALTIQDIASNVGYSDMQFFLRLFKKKMGVTPRQYRNKR</sequence>
<dbReference type="EMBL" id="QMFB01000008">
    <property type="protein sequence ID" value="RAV20315.1"/>
    <property type="molecule type" value="Genomic_DNA"/>
</dbReference>
<proteinExistence type="predicted"/>
<dbReference type="Proteomes" id="UP000250369">
    <property type="component" value="Unassembled WGS sequence"/>
</dbReference>
<dbReference type="GO" id="GO:0003700">
    <property type="term" value="F:DNA-binding transcription factor activity"/>
    <property type="evidence" value="ECO:0007669"/>
    <property type="project" value="InterPro"/>
</dbReference>
<dbReference type="PRINTS" id="PR00032">
    <property type="entry name" value="HTHARAC"/>
</dbReference>
<dbReference type="PANTHER" id="PTHR43280">
    <property type="entry name" value="ARAC-FAMILY TRANSCRIPTIONAL REGULATOR"/>
    <property type="match status" value="1"/>
</dbReference>
<dbReference type="InterPro" id="IPR037923">
    <property type="entry name" value="HTH-like"/>
</dbReference>